<feature type="repeat" description="WD" evidence="3">
    <location>
        <begin position="125"/>
        <end position="158"/>
    </location>
</feature>
<dbReference type="InterPro" id="IPR001680">
    <property type="entry name" value="WD40_rpt"/>
</dbReference>
<dbReference type="Pfam" id="PF00400">
    <property type="entry name" value="WD40"/>
    <property type="match status" value="2"/>
</dbReference>
<sequence>MLGFASDVVVVVSSSSPSMLFVASEGKSRLIDLETKAVHRTCTTSHIERRGLTYCAALRAVIAHQSRGCSSFFSPNTQQPLQRSFTLESILCSACTVDGVFLIGGTADGNIYVWSTLTGQLHRLVRAHTRRVTDLTISSDQSLLVTASEDSVCKTWSLAGLVARGLRPAAPCALFNGHTLAVNTCSFMESGCLVVTGSADRTCRIFHALTGRQQLVVTLDDALTAVRPAPDDTMVLVGSASGSLSFVQLYGDAAQQCLPVNLHRREESVTERKSFEDGHGGAILFIWFDAARPGYAIVGSENGTVLWWNIAAKTAHSEAFPRLPGGVLSICYVPRESRAPPPWPCTGLVKHPLDPSATDYVVLSVPAAEERLRVAGPRRRCREPDANAAEDEADAKVKVEGGGDSHGRLSALRRQREKNDELETLRDRLKAKLQSLTASQGRV</sequence>
<keyword evidence="6" id="KW-1185">Reference proteome</keyword>
<feature type="compositionally biased region" description="Basic and acidic residues" evidence="4">
    <location>
        <begin position="394"/>
        <end position="407"/>
    </location>
</feature>
<protein>
    <submittedName>
        <fullName evidence="5">WD40 repeat-containing protein</fullName>
    </submittedName>
</protein>
<dbReference type="RefSeq" id="XP_029225446.1">
    <property type="nucleotide sequence ID" value="XM_029374456.1"/>
</dbReference>
<organism evidence="5 6">
    <name type="scientific">Trypanosoma conorhini</name>
    <dbReference type="NCBI Taxonomy" id="83891"/>
    <lineage>
        <taxon>Eukaryota</taxon>
        <taxon>Discoba</taxon>
        <taxon>Euglenozoa</taxon>
        <taxon>Kinetoplastea</taxon>
        <taxon>Metakinetoplastina</taxon>
        <taxon>Trypanosomatida</taxon>
        <taxon>Trypanosomatidae</taxon>
        <taxon>Trypanosoma</taxon>
    </lineage>
</organism>
<dbReference type="PANTHER" id="PTHR18763">
    <property type="entry name" value="WD-REPEAT PROTEIN 18"/>
    <property type="match status" value="1"/>
</dbReference>
<evidence type="ECO:0000256" key="3">
    <source>
        <dbReference type="PROSITE-ProRule" id="PRU00221"/>
    </source>
</evidence>
<comment type="caution">
    <text evidence="5">The sequence shown here is derived from an EMBL/GenBank/DDBJ whole genome shotgun (WGS) entry which is preliminary data.</text>
</comment>
<accession>A0A422NLN0</accession>
<dbReference type="InterPro" id="IPR036322">
    <property type="entry name" value="WD40_repeat_dom_sf"/>
</dbReference>
<dbReference type="PANTHER" id="PTHR18763:SF0">
    <property type="entry name" value="WD REPEAT-CONTAINING PROTEIN 18"/>
    <property type="match status" value="1"/>
</dbReference>
<evidence type="ECO:0000256" key="1">
    <source>
        <dbReference type="ARBA" id="ARBA00022574"/>
    </source>
</evidence>
<proteinExistence type="predicted"/>
<dbReference type="SMART" id="SM00320">
    <property type="entry name" value="WD40"/>
    <property type="match status" value="5"/>
</dbReference>
<feature type="repeat" description="WD" evidence="3">
    <location>
        <begin position="175"/>
        <end position="216"/>
    </location>
</feature>
<keyword evidence="2" id="KW-0677">Repeat</keyword>
<dbReference type="Gene3D" id="2.130.10.10">
    <property type="entry name" value="YVTN repeat-like/Quinoprotein amine dehydrogenase"/>
    <property type="match status" value="2"/>
</dbReference>
<keyword evidence="1 3" id="KW-0853">WD repeat</keyword>
<dbReference type="EMBL" id="MKKU01000600">
    <property type="protein sequence ID" value="RNF06381.1"/>
    <property type="molecule type" value="Genomic_DNA"/>
</dbReference>
<evidence type="ECO:0000313" key="5">
    <source>
        <dbReference type="EMBL" id="RNF06381.1"/>
    </source>
</evidence>
<name>A0A422NLN0_9TRYP</name>
<evidence type="ECO:0000256" key="4">
    <source>
        <dbReference type="SAM" id="MobiDB-lite"/>
    </source>
</evidence>
<feature type="region of interest" description="Disordered" evidence="4">
    <location>
        <begin position="379"/>
        <end position="420"/>
    </location>
</feature>
<dbReference type="SUPFAM" id="SSF50978">
    <property type="entry name" value="WD40 repeat-like"/>
    <property type="match status" value="1"/>
</dbReference>
<gene>
    <name evidence="5" type="ORF">Tco025E_07592</name>
</gene>
<evidence type="ECO:0000256" key="2">
    <source>
        <dbReference type="ARBA" id="ARBA00022737"/>
    </source>
</evidence>
<dbReference type="GeneID" id="40321203"/>
<dbReference type="PROSITE" id="PS50082">
    <property type="entry name" value="WD_REPEATS_2"/>
    <property type="match status" value="2"/>
</dbReference>
<dbReference type="GO" id="GO:0006261">
    <property type="term" value="P:DNA-templated DNA replication"/>
    <property type="evidence" value="ECO:0007669"/>
    <property type="project" value="TreeGrafter"/>
</dbReference>
<dbReference type="GO" id="GO:0005656">
    <property type="term" value="C:nuclear pre-replicative complex"/>
    <property type="evidence" value="ECO:0007669"/>
    <property type="project" value="TreeGrafter"/>
</dbReference>
<dbReference type="InterPro" id="IPR015943">
    <property type="entry name" value="WD40/YVTN_repeat-like_dom_sf"/>
</dbReference>
<dbReference type="GO" id="GO:0006364">
    <property type="term" value="P:rRNA processing"/>
    <property type="evidence" value="ECO:0007669"/>
    <property type="project" value="TreeGrafter"/>
</dbReference>
<dbReference type="AlphaFoldDB" id="A0A422NLN0"/>
<evidence type="ECO:0000313" key="6">
    <source>
        <dbReference type="Proteomes" id="UP000284403"/>
    </source>
</evidence>
<reference evidence="5 6" key="1">
    <citation type="journal article" date="2018" name="BMC Genomics">
        <title>Genomic comparison of Trypanosoma conorhini and Trypanosoma rangeli to Trypanosoma cruzi strains of high and low virulence.</title>
        <authorList>
            <person name="Bradwell K.R."/>
            <person name="Koparde V.N."/>
            <person name="Matveyev A.V."/>
            <person name="Serrano M.G."/>
            <person name="Alves J.M."/>
            <person name="Parikh H."/>
            <person name="Huang B."/>
            <person name="Lee V."/>
            <person name="Espinosa-Alvarez O."/>
            <person name="Ortiz P.A."/>
            <person name="Costa-Martins A.G."/>
            <person name="Teixeira M.M."/>
            <person name="Buck G.A."/>
        </authorList>
    </citation>
    <scope>NUCLEOTIDE SEQUENCE [LARGE SCALE GENOMIC DNA]</scope>
    <source>
        <strain evidence="5 6">025E</strain>
    </source>
</reference>
<dbReference type="InterPro" id="IPR045227">
    <property type="entry name" value="WDR18/Ipi3/RID3"/>
</dbReference>
<dbReference type="GO" id="GO:0120330">
    <property type="term" value="C:rixosome complex"/>
    <property type="evidence" value="ECO:0007669"/>
    <property type="project" value="TreeGrafter"/>
</dbReference>
<dbReference type="OrthoDB" id="756370at2759"/>
<dbReference type="Proteomes" id="UP000284403">
    <property type="component" value="Unassembled WGS sequence"/>
</dbReference>
<dbReference type="PROSITE" id="PS50294">
    <property type="entry name" value="WD_REPEATS_REGION"/>
    <property type="match status" value="1"/>
</dbReference>